<dbReference type="InterPro" id="IPR029058">
    <property type="entry name" value="AB_hydrolase_fold"/>
</dbReference>
<evidence type="ECO:0000313" key="2">
    <source>
        <dbReference type="EMBL" id="MBB4153276.1"/>
    </source>
</evidence>
<protein>
    <submittedName>
        <fullName evidence="2">Pimeloyl-ACP methyl ester carboxylesterase</fullName>
    </submittedName>
</protein>
<gene>
    <name evidence="2" type="ORF">GGQ80_001178</name>
</gene>
<feature type="domain" description="AB hydrolase-1" evidence="1">
    <location>
        <begin position="104"/>
        <end position="152"/>
    </location>
</feature>
<accession>A0A840FAG8</accession>
<keyword evidence="3" id="KW-1185">Reference proteome</keyword>
<name>A0A840FAG8_9SPHN</name>
<reference evidence="2 3" key="1">
    <citation type="submission" date="2020-08" db="EMBL/GenBank/DDBJ databases">
        <title>Genomic Encyclopedia of Type Strains, Phase IV (KMG-IV): sequencing the most valuable type-strain genomes for metagenomic binning, comparative biology and taxonomic classification.</title>
        <authorList>
            <person name="Goeker M."/>
        </authorList>
    </citation>
    <scope>NUCLEOTIDE SEQUENCE [LARGE SCALE GENOMIC DNA]</scope>
    <source>
        <strain evidence="2 3">YC6723</strain>
    </source>
</reference>
<dbReference type="AlphaFoldDB" id="A0A840FAG8"/>
<sequence>MATAATHRSTTVQRTSQPPSALLAMTELPRALVELGALPLAAPLLASAPRGDGHPVLVLPGFVTSDASTAVMRAYLNRLGYDAHAWELGRNLGPRAIGREGEKLIARLKAIHEATGQRVSLIGWSLGGIMARLLASRLPDAVRQVVTLGSPFAGDPRATNVWKLYEYLSGQRVDGDHAKRQMAEVSSAAPVPSTAIYSRGDGVVAWQNCVEESCDHAESIEVHGSHCGLAVNASVLFAVADRLAQPDGDWHPFQRTGLRWLLYPAAGRA</sequence>
<dbReference type="Gene3D" id="3.40.50.1820">
    <property type="entry name" value="alpha/beta hydrolase"/>
    <property type="match status" value="1"/>
</dbReference>
<comment type="caution">
    <text evidence="2">The sequence shown here is derived from an EMBL/GenBank/DDBJ whole genome shotgun (WGS) entry which is preliminary data.</text>
</comment>
<dbReference type="Pfam" id="PF00561">
    <property type="entry name" value="Abhydrolase_1"/>
    <property type="match status" value="1"/>
</dbReference>
<evidence type="ECO:0000259" key="1">
    <source>
        <dbReference type="Pfam" id="PF00561"/>
    </source>
</evidence>
<dbReference type="InterPro" id="IPR000073">
    <property type="entry name" value="AB_hydrolase_1"/>
</dbReference>
<evidence type="ECO:0000313" key="3">
    <source>
        <dbReference type="Proteomes" id="UP000529795"/>
    </source>
</evidence>
<dbReference type="SUPFAM" id="SSF53474">
    <property type="entry name" value="alpha/beta-Hydrolases"/>
    <property type="match status" value="1"/>
</dbReference>
<dbReference type="EMBL" id="JACIEV010000003">
    <property type="protein sequence ID" value="MBB4153276.1"/>
    <property type="molecule type" value="Genomic_DNA"/>
</dbReference>
<organism evidence="2 3">
    <name type="scientific">Sphingomonas jinjuensis</name>
    <dbReference type="NCBI Taxonomy" id="535907"/>
    <lineage>
        <taxon>Bacteria</taxon>
        <taxon>Pseudomonadati</taxon>
        <taxon>Pseudomonadota</taxon>
        <taxon>Alphaproteobacteria</taxon>
        <taxon>Sphingomonadales</taxon>
        <taxon>Sphingomonadaceae</taxon>
        <taxon>Sphingomonas</taxon>
    </lineage>
</organism>
<dbReference type="RefSeq" id="WP_183982981.1">
    <property type="nucleotide sequence ID" value="NZ_JACIEV010000003.1"/>
</dbReference>
<proteinExistence type="predicted"/>
<dbReference type="Proteomes" id="UP000529795">
    <property type="component" value="Unassembled WGS sequence"/>
</dbReference>